<dbReference type="EMBL" id="FNXY01000001">
    <property type="protein sequence ID" value="SEI37914.1"/>
    <property type="molecule type" value="Genomic_DNA"/>
</dbReference>
<dbReference type="OrthoDB" id="7782105at2"/>
<feature type="domain" description="YCII-related" evidence="2">
    <location>
        <begin position="39"/>
        <end position="114"/>
    </location>
</feature>
<dbReference type="InterPro" id="IPR011008">
    <property type="entry name" value="Dimeric_a/b-barrel"/>
</dbReference>
<dbReference type="Gene3D" id="3.30.70.1060">
    <property type="entry name" value="Dimeric alpha+beta barrel"/>
    <property type="match status" value="1"/>
</dbReference>
<dbReference type="InterPro" id="IPR005545">
    <property type="entry name" value="YCII"/>
</dbReference>
<gene>
    <name evidence="3" type="ORF">SAMN04487995_0197</name>
</gene>
<organism evidence="3 4">
    <name type="scientific">Dyadobacter koreensis</name>
    <dbReference type="NCBI Taxonomy" id="408657"/>
    <lineage>
        <taxon>Bacteria</taxon>
        <taxon>Pseudomonadati</taxon>
        <taxon>Bacteroidota</taxon>
        <taxon>Cytophagia</taxon>
        <taxon>Cytophagales</taxon>
        <taxon>Spirosomataceae</taxon>
        <taxon>Dyadobacter</taxon>
    </lineage>
</organism>
<evidence type="ECO:0000256" key="1">
    <source>
        <dbReference type="ARBA" id="ARBA00007689"/>
    </source>
</evidence>
<dbReference type="STRING" id="408657.SAMN04487995_0197"/>
<evidence type="ECO:0000259" key="2">
    <source>
        <dbReference type="Pfam" id="PF03795"/>
    </source>
</evidence>
<dbReference type="SUPFAM" id="SSF54909">
    <property type="entry name" value="Dimeric alpha+beta barrel"/>
    <property type="match status" value="1"/>
</dbReference>
<proteinExistence type="inferred from homology"/>
<sequence length="117" mass="13044">MKEYLLLFRNISGDNSYILTPQDMAEDMPSWQGWIGNIAMQGKLVATQPIEYQGIIINNNGIHEGPDKGENNVLVAGFLICKADSPEEVQAWSKTCPILKYQHGSVEIRPVIPFPIS</sequence>
<dbReference type="AlphaFoldDB" id="A0A1H6QAS4"/>
<evidence type="ECO:0000313" key="3">
    <source>
        <dbReference type="EMBL" id="SEI37914.1"/>
    </source>
</evidence>
<keyword evidence="4" id="KW-1185">Reference proteome</keyword>
<protein>
    <submittedName>
        <fullName evidence="3">YCII-related domain-containing protein</fullName>
    </submittedName>
</protein>
<reference evidence="3 4" key="1">
    <citation type="submission" date="2016-10" db="EMBL/GenBank/DDBJ databases">
        <authorList>
            <person name="de Groot N.N."/>
        </authorList>
    </citation>
    <scope>NUCLEOTIDE SEQUENCE [LARGE SCALE GENOMIC DNA]</scope>
    <source>
        <strain evidence="3 4">DSM 19938</strain>
    </source>
</reference>
<name>A0A1H6QAS4_9BACT</name>
<accession>A0A1H6QAS4</accession>
<dbReference type="Proteomes" id="UP000199532">
    <property type="component" value="Unassembled WGS sequence"/>
</dbReference>
<comment type="similarity">
    <text evidence="1">Belongs to the YciI family.</text>
</comment>
<dbReference type="RefSeq" id="WP_090330926.1">
    <property type="nucleotide sequence ID" value="NZ_FNXY01000001.1"/>
</dbReference>
<evidence type="ECO:0000313" key="4">
    <source>
        <dbReference type="Proteomes" id="UP000199532"/>
    </source>
</evidence>
<dbReference type="Pfam" id="PF03795">
    <property type="entry name" value="YCII"/>
    <property type="match status" value="1"/>
</dbReference>